<evidence type="ECO:0000313" key="3">
    <source>
        <dbReference type="Proteomes" id="UP000192343"/>
    </source>
</evidence>
<protein>
    <recommendedName>
        <fullName evidence="1">Uroporphyrinogen decarboxylase (URO-D) domain-containing protein</fullName>
    </recommendedName>
</protein>
<proteinExistence type="predicted"/>
<accession>A0A1Y1RY27</accession>
<dbReference type="EMBL" id="MWQY01000009">
    <property type="protein sequence ID" value="ORC35369.1"/>
    <property type="molecule type" value="Genomic_DNA"/>
</dbReference>
<dbReference type="InterPro" id="IPR000257">
    <property type="entry name" value="Uroporphyrinogen_deCOase"/>
</dbReference>
<organism evidence="2 3">
    <name type="scientific">Marispirochaeta aestuarii</name>
    <dbReference type="NCBI Taxonomy" id="1963862"/>
    <lineage>
        <taxon>Bacteria</taxon>
        <taxon>Pseudomonadati</taxon>
        <taxon>Spirochaetota</taxon>
        <taxon>Spirochaetia</taxon>
        <taxon>Spirochaetales</taxon>
        <taxon>Spirochaetaceae</taxon>
        <taxon>Marispirochaeta</taxon>
    </lineage>
</organism>
<dbReference type="SUPFAM" id="SSF51726">
    <property type="entry name" value="UROD/MetE-like"/>
    <property type="match status" value="1"/>
</dbReference>
<dbReference type="GO" id="GO:0004853">
    <property type="term" value="F:uroporphyrinogen decarboxylase activity"/>
    <property type="evidence" value="ECO:0007669"/>
    <property type="project" value="InterPro"/>
</dbReference>
<comment type="caution">
    <text evidence="2">The sequence shown here is derived from an EMBL/GenBank/DDBJ whole genome shotgun (WGS) entry which is preliminary data.</text>
</comment>
<dbReference type="AlphaFoldDB" id="A0A1Y1RY27"/>
<dbReference type="Pfam" id="PF01208">
    <property type="entry name" value="URO-D"/>
    <property type="match status" value="1"/>
</dbReference>
<dbReference type="InterPro" id="IPR052024">
    <property type="entry name" value="Methanogen_methyltrans"/>
</dbReference>
<evidence type="ECO:0000259" key="1">
    <source>
        <dbReference type="Pfam" id="PF01208"/>
    </source>
</evidence>
<feature type="domain" description="Uroporphyrinogen decarboxylase (URO-D)" evidence="1">
    <location>
        <begin position="135"/>
        <end position="381"/>
    </location>
</feature>
<dbReference type="GO" id="GO:0006779">
    <property type="term" value="P:porphyrin-containing compound biosynthetic process"/>
    <property type="evidence" value="ECO:0007669"/>
    <property type="project" value="InterPro"/>
</dbReference>
<sequence length="383" mass="44487">MLTLFVRSFEQTALKVIDNNNLQIITEILYTTNSCMFNIAFKIDLEGYMTSRERVIAALKFKSPGKIPLNLWFHQATRNRYGQQLDNLIQRYPNDIDLIAGPGDRNFYSRSTQRGRYVDTWGSSWLVLADGMVGEVKEPALKDLDDVNNWSPPYLWLDSEWEEHNDLINKKIEQSRNKGRFVIGAKVEPFQRMQFVRGTENLFMDIGLKERGLFIFLDKIAEYFDRYLDYWLDKDVDGIFFTEDWGSQISLLISPKDFTAMFKPIYRKIIDKIQAKGKYIFFHSDGYIYNLYKDLIDLGVDAVNSQIWIMDLDEISRNFRGKICFWGEIDRQNVLAFKGPEEIYKSASKMKEMLTVNGGGLIGQSVAGVDVSIENIEALCNCW</sequence>
<dbReference type="STRING" id="1963862.B4O97_09345"/>
<name>A0A1Y1RY27_9SPIO</name>
<dbReference type="InterPro" id="IPR038071">
    <property type="entry name" value="UROD/MetE-like_sf"/>
</dbReference>
<dbReference type="PANTHER" id="PTHR47099:SF1">
    <property type="entry name" value="METHYLCOBAMIDE:COM METHYLTRANSFERASE MTBA"/>
    <property type="match status" value="1"/>
</dbReference>
<evidence type="ECO:0000313" key="2">
    <source>
        <dbReference type="EMBL" id="ORC35369.1"/>
    </source>
</evidence>
<dbReference type="PANTHER" id="PTHR47099">
    <property type="entry name" value="METHYLCOBAMIDE:COM METHYLTRANSFERASE MTBA"/>
    <property type="match status" value="1"/>
</dbReference>
<dbReference type="Gene3D" id="3.20.20.210">
    <property type="match status" value="1"/>
</dbReference>
<gene>
    <name evidence="2" type="ORF">B4O97_09345</name>
</gene>
<keyword evidence="3" id="KW-1185">Reference proteome</keyword>
<reference evidence="2 3" key="1">
    <citation type="submission" date="2017-03" db="EMBL/GenBank/DDBJ databases">
        <title>Draft Genome sequence of Marispirochaeta sp. strain JC444.</title>
        <authorList>
            <person name="Shivani Y."/>
            <person name="Subhash Y."/>
            <person name="Sasikala C."/>
            <person name="Ramana C."/>
        </authorList>
    </citation>
    <scope>NUCLEOTIDE SEQUENCE [LARGE SCALE GENOMIC DNA]</scope>
    <source>
        <strain evidence="2 3">JC444</strain>
    </source>
</reference>
<dbReference type="Proteomes" id="UP000192343">
    <property type="component" value="Unassembled WGS sequence"/>
</dbReference>